<dbReference type="PANTHER" id="PTHR43297:SF13">
    <property type="entry name" value="NICKEL ABC TRANSPORTER, ATP-BINDING PROTEIN"/>
    <property type="match status" value="1"/>
</dbReference>
<keyword evidence="11 16" id="KW-0472">Membrane</keyword>
<evidence type="ECO:0000259" key="18">
    <source>
        <dbReference type="PROSITE" id="PS50893"/>
    </source>
</evidence>
<dbReference type="EMBL" id="JAMQYH010000029">
    <property type="protein sequence ID" value="KAJ1684518.1"/>
    <property type="molecule type" value="Genomic_DNA"/>
</dbReference>
<dbReference type="InterPro" id="IPR035906">
    <property type="entry name" value="MetI-like_sf"/>
</dbReference>
<evidence type="ECO:0000256" key="6">
    <source>
        <dbReference type="ARBA" id="ARBA00022741"/>
    </source>
</evidence>
<feature type="domain" description="ABC transporter" evidence="18">
    <location>
        <begin position="250"/>
        <end position="499"/>
    </location>
</feature>
<dbReference type="AlphaFoldDB" id="A0A9P9Z910"/>
<keyword evidence="9 16" id="KW-1133">Transmembrane helix</keyword>
<comment type="caution">
    <text evidence="20">The sequence shown here is derived from an EMBL/GenBank/DDBJ whole genome shotgun (WGS) entry which is preliminary data.</text>
</comment>
<organism evidence="20 21">
    <name type="scientific">Rhynchospora breviuscula</name>
    <dbReference type="NCBI Taxonomy" id="2022672"/>
    <lineage>
        <taxon>Eukaryota</taxon>
        <taxon>Viridiplantae</taxon>
        <taxon>Streptophyta</taxon>
        <taxon>Embryophyta</taxon>
        <taxon>Tracheophyta</taxon>
        <taxon>Spermatophyta</taxon>
        <taxon>Magnoliopsida</taxon>
        <taxon>Liliopsida</taxon>
        <taxon>Poales</taxon>
        <taxon>Cyperaceae</taxon>
        <taxon>Cyperoideae</taxon>
        <taxon>Rhynchosporeae</taxon>
        <taxon>Rhynchospora</taxon>
    </lineage>
</organism>
<dbReference type="OrthoDB" id="447368at2759"/>
<evidence type="ECO:0000256" key="13">
    <source>
        <dbReference type="ARBA" id="ARBA00039098"/>
    </source>
</evidence>
<dbReference type="InterPro" id="IPR003439">
    <property type="entry name" value="ABC_transporter-like_ATP-bd"/>
</dbReference>
<feature type="transmembrane region" description="Helical" evidence="16">
    <location>
        <begin position="95"/>
        <end position="115"/>
    </location>
</feature>
<comment type="subcellular location">
    <subcellularLocation>
        <location evidence="2">Cell membrane</location>
        <topology evidence="2">Peripheral membrane protein</topology>
    </subcellularLocation>
    <subcellularLocation>
        <location evidence="1">Membrane</location>
        <topology evidence="1">Multi-pass membrane protein</topology>
    </subcellularLocation>
</comment>
<evidence type="ECO:0000256" key="5">
    <source>
        <dbReference type="ARBA" id="ARBA00022692"/>
    </source>
</evidence>
<dbReference type="InterPro" id="IPR000515">
    <property type="entry name" value="MetI-like"/>
</dbReference>
<dbReference type="InterPro" id="IPR003593">
    <property type="entry name" value="AAA+_ATPase"/>
</dbReference>
<keyword evidence="3" id="KW-0813">Transport</keyword>
<name>A0A9P9Z910_9POAL</name>
<evidence type="ECO:0000256" key="1">
    <source>
        <dbReference type="ARBA" id="ARBA00004141"/>
    </source>
</evidence>
<evidence type="ECO:0000256" key="9">
    <source>
        <dbReference type="ARBA" id="ARBA00022989"/>
    </source>
</evidence>
<dbReference type="PROSITE" id="PS50928">
    <property type="entry name" value="ABC_TM1"/>
    <property type="match status" value="1"/>
</dbReference>
<keyword evidence="8" id="KW-1278">Translocase</keyword>
<evidence type="ECO:0000256" key="11">
    <source>
        <dbReference type="ARBA" id="ARBA00023136"/>
    </source>
</evidence>
<evidence type="ECO:0000256" key="4">
    <source>
        <dbReference type="ARBA" id="ARBA00022475"/>
    </source>
</evidence>
<dbReference type="NCBIfam" id="NF008453">
    <property type="entry name" value="PRK11308.1"/>
    <property type="match status" value="2"/>
</dbReference>
<dbReference type="InterPro" id="IPR013563">
    <property type="entry name" value="Oligopep_ABC_C"/>
</dbReference>
<dbReference type="GO" id="GO:0005886">
    <property type="term" value="C:plasma membrane"/>
    <property type="evidence" value="ECO:0007669"/>
    <property type="project" value="UniProtKB-SubCell"/>
</dbReference>
<keyword evidence="10" id="KW-0406">Ion transport</keyword>
<evidence type="ECO:0000256" key="17">
    <source>
        <dbReference type="SAM" id="SignalP"/>
    </source>
</evidence>
<protein>
    <recommendedName>
        <fullName evidence="14">Nickel import system ATP-binding protein NikD</fullName>
        <ecNumber evidence="13">7.2.2.11</ecNumber>
    </recommendedName>
</protein>
<dbReference type="CDD" id="cd03257">
    <property type="entry name" value="ABC_NikE_OppD_transporters"/>
    <property type="match status" value="2"/>
</dbReference>
<evidence type="ECO:0000256" key="14">
    <source>
        <dbReference type="ARBA" id="ARBA00044143"/>
    </source>
</evidence>
<dbReference type="CDD" id="cd06261">
    <property type="entry name" value="TM_PBP2"/>
    <property type="match status" value="1"/>
</dbReference>
<dbReference type="InterPro" id="IPR017871">
    <property type="entry name" value="ABC_transporter-like_CS"/>
</dbReference>
<comment type="catalytic activity">
    <reaction evidence="15">
        <text>Ni(2+)(out) + ATP + H2O = Ni(2+)(in) + ADP + phosphate + H(+)</text>
        <dbReference type="Rhea" id="RHEA:15557"/>
        <dbReference type="ChEBI" id="CHEBI:15377"/>
        <dbReference type="ChEBI" id="CHEBI:15378"/>
        <dbReference type="ChEBI" id="CHEBI:30616"/>
        <dbReference type="ChEBI" id="CHEBI:43474"/>
        <dbReference type="ChEBI" id="CHEBI:49786"/>
        <dbReference type="ChEBI" id="CHEBI:456216"/>
        <dbReference type="EC" id="7.2.2.11"/>
    </reaction>
    <physiologicalReaction direction="left-to-right" evidence="15">
        <dbReference type="Rhea" id="RHEA:15558"/>
    </physiologicalReaction>
</comment>
<comment type="subunit">
    <text evidence="12">The complex is composed of two ATP-binding proteins (NikD and NikE), two transmembrane proteins (NikB and NikC) and a solute-binding protein (NikA).</text>
</comment>
<keyword evidence="5 16" id="KW-0812">Transmembrane</keyword>
<evidence type="ECO:0000256" key="12">
    <source>
        <dbReference type="ARBA" id="ARBA00038669"/>
    </source>
</evidence>
<gene>
    <name evidence="20" type="ORF">LUZ63_020273</name>
</gene>
<dbReference type="Pfam" id="PF00528">
    <property type="entry name" value="BPD_transp_1"/>
    <property type="match status" value="1"/>
</dbReference>
<dbReference type="SMART" id="SM00382">
    <property type="entry name" value="AAA"/>
    <property type="match status" value="2"/>
</dbReference>
<dbReference type="PROSITE" id="PS00211">
    <property type="entry name" value="ABC_TRANSPORTER_1"/>
    <property type="match status" value="1"/>
</dbReference>
<feature type="domain" description="ABC transmembrane type-1" evidence="19">
    <location>
        <begin position="56"/>
        <end position="246"/>
    </location>
</feature>
<accession>A0A9P9Z910</accession>
<dbReference type="NCBIfam" id="TIGR01727">
    <property type="entry name" value="oligo_HPY"/>
    <property type="match status" value="1"/>
</dbReference>
<evidence type="ECO:0000259" key="19">
    <source>
        <dbReference type="PROSITE" id="PS50928"/>
    </source>
</evidence>
<feature type="domain" description="ABC transporter" evidence="18">
    <location>
        <begin position="588"/>
        <end position="827"/>
    </location>
</feature>
<dbReference type="GO" id="GO:0015413">
    <property type="term" value="F:ABC-type nickel transporter activity"/>
    <property type="evidence" value="ECO:0007669"/>
    <property type="project" value="UniProtKB-EC"/>
</dbReference>
<dbReference type="GO" id="GO:0016887">
    <property type="term" value="F:ATP hydrolysis activity"/>
    <property type="evidence" value="ECO:0007669"/>
    <property type="project" value="InterPro"/>
</dbReference>
<keyword evidence="4" id="KW-1003">Cell membrane</keyword>
<feature type="chain" id="PRO_5040145794" description="Nickel import system ATP-binding protein NikD" evidence="17">
    <location>
        <begin position="18"/>
        <end position="834"/>
    </location>
</feature>
<evidence type="ECO:0000256" key="15">
    <source>
        <dbReference type="ARBA" id="ARBA00048610"/>
    </source>
</evidence>
<dbReference type="GO" id="GO:0015833">
    <property type="term" value="P:peptide transport"/>
    <property type="evidence" value="ECO:0007669"/>
    <property type="project" value="InterPro"/>
</dbReference>
<dbReference type="SUPFAM" id="SSF161098">
    <property type="entry name" value="MetI-like"/>
    <property type="match status" value="1"/>
</dbReference>
<feature type="signal peptide" evidence="17">
    <location>
        <begin position="1"/>
        <end position="17"/>
    </location>
</feature>
<keyword evidence="21" id="KW-1185">Reference proteome</keyword>
<dbReference type="Proteomes" id="UP001151287">
    <property type="component" value="Unassembled WGS sequence"/>
</dbReference>
<evidence type="ECO:0000313" key="20">
    <source>
        <dbReference type="EMBL" id="KAJ1684518.1"/>
    </source>
</evidence>
<dbReference type="SUPFAM" id="SSF52540">
    <property type="entry name" value="P-loop containing nucleoside triphosphate hydrolases"/>
    <property type="match status" value="2"/>
</dbReference>
<evidence type="ECO:0000256" key="16">
    <source>
        <dbReference type="SAM" id="Phobius"/>
    </source>
</evidence>
<proteinExistence type="predicted"/>
<dbReference type="Gene3D" id="1.10.3720.10">
    <property type="entry name" value="MetI-like"/>
    <property type="match status" value="1"/>
</dbReference>
<dbReference type="GO" id="GO:0005524">
    <property type="term" value="F:ATP binding"/>
    <property type="evidence" value="ECO:0007669"/>
    <property type="project" value="UniProtKB-KW"/>
</dbReference>
<evidence type="ECO:0000256" key="8">
    <source>
        <dbReference type="ARBA" id="ARBA00022967"/>
    </source>
</evidence>
<evidence type="ECO:0000256" key="3">
    <source>
        <dbReference type="ARBA" id="ARBA00022448"/>
    </source>
</evidence>
<evidence type="ECO:0000256" key="7">
    <source>
        <dbReference type="ARBA" id="ARBA00022840"/>
    </source>
</evidence>
<dbReference type="InterPro" id="IPR027417">
    <property type="entry name" value="P-loop_NTPase"/>
</dbReference>
<evidence type="ECO:0000313" key="21">
    <source>
        <dbReference type="Proteomes" id="UP001151287"/>
    </source>
</evidence>
<reference evidence="20" key="1">
    <citation type="journal article" date="2022" name="Cell">
        <title>Repeat-based holocentromeres influence genome architecture and karyotype evolution.</title>
        <authorList>
            <person name="Hofstatter P.G."/>
            <person name="Thangavel G."/>
            <person name="Lux T."/>
            <person name="Neumann P."/>
            <person name="Vondrak T."/>
            <person name="Novak P."/>
            <person name="Zhang M."/>
            <person name="Costa L."/>
            <person name="Castellani M."/>
            <person name="Scott A."/>
            <person name="Toegelov H."/>
            <person name="Fuchs J."/>
            <person name="Mata-Sucre Y."/>
            <person name="Dias Y."/>
            <person name="Vanzela A.L.L."/>
            <person name="Huettel B."/>
            <person name="Almeida C.C.S."/>
            <person name="Simkova H."/>
            <person name="Souza G."/>
            <person name="Pedrosa-Harand A."/>
            <person name="Macas J."/>
            <person name="Mayer K.F.X."/>
            <person name="Houben A."/>
            <person name="Marques A."/>
        </authorList>
    </citation>
    <scope>NUCLEOTIDE SEQUENCE</scope>
    <source>
        <strain evidence="20">RhyBre1mFocal</strain>
    </source>
</reference>
<dbReference type="PANTHER" id="PTHR43297">
    <property type="entry name" value="OLIGOPEPTIDE TRANSPORT ATP-BINDING PROTEIN APPD"/>
    <property type="match status" value="1"/>
</dbReference>
<dbReference type="Pfam" id="PF00005">
    <property type="entry name" value="ABC_tran"/>
    <property type="match status" value="2"/>
</dbReference>
<feature type="transmembrane region" description="Helical" evidence="16">
    <location>
        <begin position="58"/>
        <end position="83"/>
    </location>
</feature>
<sequence length="834" mass="89219">MSGAVLTLLIVALAVLGRFVAPFGENEVAGPPFSKDGVFGTDYLGQDVLSRLLYGGQIILTIAVLGTLLGMVVGVLIGVVAAYAGGWWDEVIMRLNDVTLAFPQILLALVILTAVDQPRTWMIVVLIGVSHAPRVARVARGVALGLVSRDFVHAAEALGERRSRVILAEVLPNMNAPLLAEAGLRLTYSIGLVAALGFLGFSTDPDKANWGQMINENRLAISTQPWAVLAPVLIIGLTSHPTDVPAGGGITVSDLRIGLTGRPGVDVVDDIDLVLRPGEVVGLVGESGSGKTTVGTSLLGYTRAGALIERGKVLFEDRDVLGLPWQQVRQLRGEEIAYVPQDPASALNPSIRIGRQIVELMELRGLGTPESRLQGARDGLAEVGLPNDDEFLRRYAHQLSGGQVQRVALAMAFLPRPKVLVLDEPTTGLDVTTQGMVLSTMGELCRSHGVAALYVTHDLAVVANIADRVAVMYAGQVAELGDRETIFAHPSHPYTRALLDSIPHLSQARALSGIPGRTPAPGSRPGGCRFHDRCAHAVAACAEELPQLREVAPGHQVRCLRAEEIGAWDISRGTVPDADPAAEREVILDIAGLDVRYGRTQVVFDVGFDVARAEVVALVGESGSGKTTISRCVGGLHKEWSGSIDFEGRPLGHGARKRSAADRKRIQYIFQNPYLSLNPRLSVEQIVKRPMELFKIASGSEATDRVADLLEQVALGPAVMRHQANRLSGGERQRVAIARALAAEPDLLVCDEITSALDVSVQGSIVALLEELRLSRGISMLFVTHNLALVRSIAARVQILSAGRVVESGPVAQVMDHPQEEYTRRLLANSPRID</sequence>
<dbReference type="Pfam" id="PF08352">
    <property type="entry name" value="oligo_HPY"/>
    <property type="match status" value="1"/>
</dbReference>
<dbReference type="PROSITE" id="PS50893">
    <property type="entry name" value="ABC_TRANSPORTER_2"/>
    <property type="match status" value="2"/>
</dbReference>
<keyword evidence="17" id="KW-0732">Signal</keyword>
<dbReference type="FunFam" id="3.40.50.300:FF:000016">
    <property type="entry name" value="Oligopeptide ABC transporter ATP-binding component"/>
    <property type="match status" value="1"/>
</dbReference>
<evidence type="ECO:0000256" key="2">
    <source>
        <dbReference type="ARBA" id="ARBA00004202"/>
    </source>
</evidence>
<dbReference type="EC" id="7.2.2.11" evidence="13"/>
<dbReference type="Gene3D" id="3.40.50.300">
    <property type="entry name" value="P-loop containing nucleotide triphosphate hydrolases"/>
    <property type="match status" value="2"/>
</dbReference>
<evidence type="ECO:0000256" key="10">
    <source>
        <dbReference type="ARBA" id="ARBA00023065"/>
    </source>
</evidence>
<keyword evidence="7" id="KW-0067">ATP-binding</keyword>
<dbReference type="InterPro" id="IPR050388">
    <property type="entry name" value="ABC_Ni/Peptide_Import"/>
</dbReference>
<keyword evidence="6" id="KW-0547">Nucleotide-binding</keyword>